<dbReference type="InterPro" id="IPR006121">
    <property type="entry name" value="HMA_dom"/>
</dbReference>
<evidence type="ECO:0000313" key="2">
    <source>
        <dbReference type="EMBL" id="SFQ72660.1"/>
    </source>
</evidence>
<keyword evidence="3" id="KW-1185">Reference proteome</keyword>
<dbReference type="GO" id="GO:0046872">
    <property type="term" value="F:metal ion binding"/>
    <property type="evidence" value="ECO:0007669"/>
    <property type="project" value="InterPro"/>
</dbReference>
<dbReference type="OrthoDB" id="9813965at2"/>
<accession>A0A1I6AVB4</accession>
<feature type="domain" description="HMA" evidence="1">
    <location>
        <begin position="2"/>
        <end position="68"/>
    </location>
</feature>
<evidence type="ECO:0000313" key="3">
    <source>
        <dbReference type="Proteomes" id="UP000198727"/>
    </source>
</evidence>
<dbReference type="STRING" id="587909.SAMN05421810_1153"/>
<dbReference type="EMBL" id="FOWW01000015">
    <property type="protein sequence ID" value="SFQ72660.1"/>
    <property type="molecule type" value="Genomic_DNA"/>
</dbReference>
<dbReference type="SUPFAM" id="SSF55008">
    <property type="entry name" value="HMA, heavy metal-associated domain"/>
    <property type="match status" value="1"/>
</dbReference>
<dbReference type="Pfam" id="PF00403">
    <property type="entry name" value="HMA"/>
    <property type="match status" value="1"/>
</dbReference>
<dbReference type="InterPro" id="IPR036163">
    <property type="entry name" value="HMA_dom_sf"/>
</dbReference>
<dbReference type="Proteomes" id="UP000198727">
    <property type="component" value="Unassembled WGS sequence"/>
</dbReference>
<evidence type="ECO:0000259" key="1">
    <source>
        <dbReference type="PROSITE" id="PS50846"/>
    </source>
</evidence>
<protein>
    <submittedName>
        <fullName evidence="2">Copper chaperone</fullName>
    </submittedName>
</protein>
<proteinExistence type="predicted"/>
<dbReference type="AlphaFoldDB" id="A0A1I6AVB4"/>
<dbReference type="CDD" id="cd00371">
    <property type="entry name" value="HMA"/>
    <property type="match status" value="1"/>
</dbReference>
<organism evidence="2 3">
    <name type="scientific">Amycolatopsis arida</name>
    <dbReference type="NCBI Taxonomy" id="587909"/>
    <lineage>
        <taxon>Bacteria</taxon>
        <taxon>Bacillati</taxon>
        <taxon>Actinomycetota</taxon>
        <taxon>Actinomycetes</taxon>
        <taxon>Pseudonocardiales</taxon>
        <taxon>Pseudonocardiaceae</taxon>
        <taxon>Amycolatopsis</taxon>
    </lineage>
</organism>
<dbReference type="Gene3D" id="3.30.70.100">
    <property type="match status" value="1"/>
</dbReference>
<name>A0A1I6AVB4_9PSEU</name>
<dbReference type="RefSeq" id="WP_092536763.1">
    <property type="nucleotide sequence ID" value="NZ_FOWW01000015.1"/>
</dbReference>
<sequence length="73" mass="7971">MESWVLQVEGMSCSGCEQRIGTVLRRVEGVSGVVADHTCGRVEVRVDPAVTDRTVLVERIEAAGYHVAEEVSR</sequence>
<gene>
    <name evidence="2" type="ORF">SAMN05421810_1153</name>
</gene>
<dbReference type="PROSITE" id="PS50846">
    <property type="entry name" value="HMA_2"/>
    <property type="match status" value="1"/>
</dbReference>
<reference evidence="3" key="1">
    <citation type="submission" date="2016-10" db="EMBL/GenBank/DDBJ databases">
        <authorList>
            <person name="Varghese N."/>
            <person name="Submissions S."/>
        </authorList>
    </citation>
    <scope>NUCLEOTIDE SEQUENCE [LARGE SCALE GENOMIC DNA]</scope>
    <source>
        <strain evidence="3">CGMCC 4.5579</strain>
    </source>
</reference>